<organism evidence="9 10">
    <name type="scientific">Nonomuraea corallina</name>
    <dbReference type="NCBI Taxonomy" id="2989783"/>
    <lineage>
        <taxon>Bacteria</taxon>
        <taxon>Bacillati</taxon>
        <taxon>Actinomycetota</taxon>
        <taxon>Actinomycetes</taxon>
        <taxon>Streptosporangiales</taxon>
        <taxon>Streptosporangiaceae</taxon>
        <taxon>Nonomuraea</taxon>
    </lineage>
</organism>
<accession>A0ABT4SL20</accession>
<keyword evidence="4" id="KW-0808">Transferase</keyword>
<dbReference type="Gene3D" id="1.10.357.140">
    <property type="entry name" value="UbiA prenyltransferase"/>
    <property type="match status" value="1"/>
</dbReference>
<dbReference type="InterPro" id="IPR026046">
    <property type="entry name" value="UBIAD1"/>
</dbReference>
<keyword evidence="3" id="KW-0474">Menaquinone biosynthesis</keyword>
<comment type="caution">
    <text evidence="9">The sequence shown here is derived from an EMBL/GenBank/DDBJ whole genome shotgun (WGS) entry which is preliminary data.</text>
</comment>
<evidence type="ECO:0000256" key="7">
    <source>
        <dbReference type="ARBA" id="ARBA00023136"/>
    </source>
</evidence>
<dbReference type="PANTHER" id="PTHR13929">
    <property type="entry name" value="1,4-DIHYDROXY-2-NAPHTHOATE OCTAPRENYLTRANSFERASE"/>
    <property type="match status" value="1"/>
</dbReference>
<dbReference type="EMBL" id="JAPNNL010000187">
    <property type="protein sequence ID" value="MDA0637907.1"/>
    <property type="molecule type" value="Genomic_DNA"/>
</dbReference>
<evidence type="ECO:0000256" key="2">
    <source>
        <dbReference type="ARBA" id="ARBA00004863"/>
    </source>
</evidence>
<evidence type="ECO:0000313" key="9">
    <source>
        <dbReference type="EMBL" id="MDA0637907.1"/>
    </source>
</evidence>
<feature type="transmembrane region" description="Helical" evidence="8">
    <location>
        <begin position="254"/>
        <end position="274"/>
    </location>
</feature>
<dbReference type="Pfam" id="PF01040">
    <property type="entry name" value="UbiA"/>
    <property type="match status" value="1"/>
</dbReference>
<evidence type="ECO:0000256" key="6">
    <source>
        <dbReference type="ARBA" id="ARBA00022989"/>
    </source>
</evidence>
<dbReference type="InterPro" id="IPR000537">
    <property type="entry name" value="UbiA_prenyltransferase"/>
</dbReference>
<proteinExistence type="predicted"/>
<keyword evidence="7 8" id="KW-0472">Membrane</keyword>
<dbReference type="RefSeq" id="WP_270158827.1">
    <property type="nucleotide sequence ID" value="NZ_JAPNNL010000187.1"/>
</dbReference>
<evidence type="ECO:0000313" key="10">
    <source>
        <dbReference type="Proteomes" id="UP001144036"/>
    </source>
</evidence>
<dbReference type="Proteomes" id="UP001144036">
    <property type="component" value="Unassembled WGS sequence"/>
</dbReference>
<comment type="subcellular location">
    <subcellularLocation>
        <location evidence="1">Membrane</location>
        <topology evidence="1">Multi-pass membrane protein</topology>
    </subcellularLocation>
</comment>
<protein>
    <submittedName>
        <fullName evidence="9">UbiA family prenyltransferase</fullName>
    </submittedName>
</protein>
<evidence type="ECO:0000256" key="8">
    <source>
        <dbReference type="SAM" id="Phobius"/>
    </source>
</evidence>
<reference evidence="9" key="1">
    <citation type="submission" date="2022-11" db="EMBL/GenBank/DDBJ databases">
        <title>Nonomuraea corallina sp. nov., a new species of the genus Nonomuraea isolated from sea side sediment in Thai sea.</title>
        <authorList>
            <person name="Ngamcharungchit C."/>
            <person name="Matsumoto A."/>
            <person name="Suriyachadkun C."/>
            <person name="Panbangred W."/>
            <person name="Inahashi Y."/>
            <person name="Intra B."/>
        </authorList>
    </citation>
    <scope>NUCLEOTIDE SEQUENCE</scope>
    <source>
        <strain evidence="9">MCN248</strain>
    </source>
</reference>
<evidence type="ECO:0000256" key="4">
    <source>
        <dbReference type="ARBA" id="ARBA00022679"/>
    </source>
</evidence>
<feature type="transmembrane region" description="Helical" evidence="8">
    <location>
        <begin position="182"/>
        <end position="200"/>
    </location>
</feature>
<dbReference type="InterPro" id="IPR044878">
    <property type="entry name" value="UbiA_sf"/>
</dbReference>
<evidence type="ECO:0000256" key="5">
    <source>
        <dbReference type="ARBA" id="ARBA00022692"/>
    </source>
</evidence>
<keyword evidence="5 8" id="KW-0812">Transmembrane</keyword>
<evidence type="ECO:0000256" key="3">
    <source>
        <dbReference type="ARBA" id="ARBA00022428"/>
    </source>
</evidence>
<dbReference type="PANTHER" id="PTHR13929:SF0">
    <property type="entry name" value="UBIA PRENYLTRANSFERASE DOMAIN-CONTAINING PROTEIN 1"/>
    <property type="match status" value="1"/>
</dbReference>
<evidence type="ECO:0000256" key="1">
    <source>
        <dbReference type="ARBA" id="ARBA00004141"/>
    </source>
</evidence>
<name>A0ABT4SL20_9ACTN</name>
<comment type="pathway">
    <text evidence="2">Quinol/quinone metabolism; menaquinone biosynthesis.</text>
</comment>
<feature type="transmembrane region" description="Helical" evidence="8">
    <location>
        <begin position="55"/>
        <end position="76"/>
    </location>
</feature>
<sequence length="309" mass="31377">MSGIWTQVAPLPAGARVVALCLAESRPSVLAVSSLRYLTGVALALPITSIADPVMVFQGGVAWVASIFAIYLFNGVTDTVEDRINGSGRPIARGDLHPRTAAAVAAAAAALALLATLGLPLAMTWIIAVNLGLGYLYSGPPSPLKASPGGTVIVLMLSGLLSYLAGFTVATAGAGLVAPTELVVFTTAAICWMVLVGVPAKDLSDIPGDAAAGRRTLGVRIGESAARRVMMTAALGLLAAFCVAVAVLDARLVGVLVAMAAGAAAVVVAGTRPARQGQGRAGRRARRRSYEAFMATQQAVHITAVLSNI</sequence>
<keyword evidence="10" id="KW-1185">Reference proteome</keyword>
<feature type="transmembrane region" description="Helical" evidence="8">
    <location>
        <begin position="229"/>
        <end position="248"/>
    </location>
</feature>
<gene>
    <name evidence="9" type="ORF">OUY22_31245</name>
</gene>
<keyword evidence="6 8" id="KW-1133">Transmembrane helix</keyword>
<feature type="transmembrane region" description="Helical" evidence="8">
    <location>
        <begin position="150"/>
        <end position="176"/>
    </location>
</feature>